<dbReference type="Gene3D" id="1.25.10.10">
    <property type="entry name" value="Leucine-rich Repeat Variant"/>
    <property type="match status" value="1"/>
</dbReference>
<name>A0ABQ1JFG8_9FLAO</name>
<dbReference type="InterPro" id="IPR011989">
    <property type="entry name" value="ARM-like"/>
</dbReference>
<evidence type="ECO:0000313" key="2">
    <source>
        <dbReference type="EMBL" id="GGB64736.1"/>
    </source>
</evidence>
<keyword evidence="1" id="KW-1133">Transmembrane helix</keyword>
<gene>
    <name evidence="2" type="ORF">GCM10007424_00800</name>
</gene>
<protein>
    <recommendedName>
        <fullName evidence="4">HEAT repeat domain-containing protein</fullName>
    </recommendedName>
</protein>
<keyword evidence="1" id="KW-0472">Membrane</keyword>
<dbReference type="SUPFAM" id="SSF48371">
    <property type="entry name" value="ARM repeat"/>
    <property type="match status" value="1"/>
</dbReference>
<proteinExistence type="predicted"/>
<evidence type="ECO:0000256" key="1">
    <source>
        <dbReference type="SAM" id="Phobius"/>
    </source>
</evidence>
<sequence>MRYLFDYIEHFWISLSSFPFVIQIAIFFIFFSTAATLSFMIAVFIIRRDKKRREKIVRELRPRIFSFLRNILISKEDYTDEEVYDKFEENFGKLTKKIYISLIPTLEDVVGQESGHLDSPNYYNIIRGLKIDDYLEKRLDFSNTRVRLRAFHSLSRLDLTISDSKILPHTYAKNKSLRKESRASYVGVSKNDPFKFFDLDNDLNQWDQISLLQQFILHHKDNLPNFSKWIKYSKDYNQIKFFIKLVAYFNQASSVSALTEYLDHEDHSVRREAILAMGRMRVKEIESHLIKIYNTQPLICQNAIIEAVSYINSGKAIGFLKSAYESASAHDTKRLIAEVIYLYGKTGEAYFEEIYKQEQGFNHLILEHVKNPLIPSMLRNYHKNKMKEDYTSVEDLNLKVT</sequence>
<organism evidence="2 3">
    <name type="scientific">Flavobacterium suaedae</name>
    <dbReference type="NCBI Taxonomy" id="1767027"/>
    <lineage>
        <taxon>Bacteria</taxon>
        <taxon>Pseudomonadati</taxon>
        <taxon>Bacteroidota</taxon>
        <taxon>Flavobacteriia</taxon>
        <taxon>Flavobacteriales</taxon>
        <taxon>Flavobacteriaceae</taxon>
        <taxon>Flavobacterium</taxon>
    </lineage>
</organism>
<dbReference type="EMBL" id="BMJE01000001">
    <property type="protein sequence ID" value="GGB64736.1"/>
    <property type="molecule type" value="Genomic_DNA"/>
</dbReference>
<keyword evidence="3" id="KW-1185">Reference proteome</keyword>
<dbReference type="Pfam" id="PF13646">
    <property type="entry name" value="HEAT_2"/>
    <property type="match status" value="1"/>
</dbReference>
<comment type="caution">
    <text evidence="2">The sequence shown here is derived from an EMBL/GenBank/DDBJ whole genome shotgun (WGS) entry which is preliminary data.</text>
</comment>
<evidence type="ECO:0008006" key="4">
    <source>
        <dbReference type="Google" id="ProtNLM"/>
    </source>
</evidence>
<dbReference type="InterPro" id="IPR016024">
    <property type="entry name" value="ARM-type_fold"/>
</dbReference>
<accession>A0ABQ1JFG8</accession>
<reference evidence="3" key="1">
    <citation type="journal article" date="2019" name="Int. J. Syst. Evol. Microbiol.">
        <title>The Global Catalogue of Microorganisms (GCM) 10K type strain sequencing project: providing services to taxonomists for standard genome sequencing and annotation.</title>
        <authorList>
            <consortium name="The Broad Institute Genomics Platform"/>
            <consortium name="The Broad Institute Genome Sequencing Center for Infectious Disease"/>
            <person name="Wu L."/>
            <person name="Ma J."/>
        </authorList>
    </citation>
    <scope>NUCLEOTIDE SEQUENCE [LARGE SCALE GENOMIC DNA]</scope>
    <source>
        <strain evidence="3">CGMCC 1.15461</strain>
    </source>
</reference>
<dbReference type="RefSeq" id="WP_188619244.1">
    <property type="nucleotide sequence ID" value="NZ_BMJE01000001.1"/>
</dbReference>
<evidence type="ECO:0000313" key="3">
    <source>
        <dbReference type="Proteomes" id="UP000615760"/>
    </source>
</evidence>
<dbReference type="Proteomes" id="UP000615760">
    <property type="component" value="Unassembled WGS sequence"/>
</dbReference>
<keyword evidence="1" id="KW-0812">Transmembrane</keyword>
<feature type="transmembrane region" description="Helical" evidence="1">
    <location>
        <begin position="20"/>
        <end position="46"/>
    </location>
</feature>